<feature type="transmembrane region" description="Helical" evidence="14">
    <location>
        <begin position="41"/>
        <end position="61"/>
    </location>
</feature>
<dbReference type="InterPro" id="IPR041805">
    <property type="entry name" value="ASMase/PPN1_MPP"/>
</dbReference>
<evidence type="ECO:0000256" key="5">
    <source>
        <dbReference type="ARBA" id="ARBA00022554"/>
    </source>
</evidence>
<dbReference type="CDD" id="cd00842">
    <property type="entry name" value="MPP_ASMase"/>
    <property type="match status" value="1"/>
</dbReference>
<reference evidence="16 17" key="1">
    <citation type="journal article" date="2015" name="Biotechnol. Biofuels">
        <title>Genetic basis of the highly efficient yeast Kluyveromyces marxianus: complete genome sequence and transcriptome analyses.</title>
        <authorList>
            <person name="Lertwattanasakul N."/>
            <person name="Kosaka T."/>
            <person name="Hosoyama A."/>
            <person name="Suzuki Y."/>
            <person name="Rodrussamee N."/>
            <person name="Matsutani M."/>
            <person name="Murata M."/>
            <person name="Fujimoto N."/>
            <person name="Suprayogi"/>
            <person name="Tsuchikane K."/>
            <person name="Limtong S."/>
            <person name="Fujita N."/>
            <person name="Yamada M."/>
        </authorList>
    </citation>
    <scope>NUCLEOTIDE SEQUENCE [LARGE SCALE GENOMIC DNA]</scope>
    <source>
        <strain evidence="17">DMKU3-1042 / BCC 29191 / NBRC 104275</strain>
    </source>
</reference>
<evidence type="ECO:0000256" key="14">
    <source>
        <dbReference type="SAM" id="Phobius"/>
    </source>
</evidence>
<dbReference type="InterPro" id="IPR029052">
    <property type="entry name" value="Metallo-depent_PP-like"/>
</dbReference>
<dbReference type="EMBL" id="AP012216">
    <property type="protein sequence ID" value="BAO40599.1"/>
    <property type="molecule type" value="Genomic_DNA"/>
</dbReference>
<dbReference type="KEGG" id="kmx:KLMA_40575"/>
<evidence type="ECO:0000256" key="2">
    <source>
        <dbReference type="ARBA" id="ARBA00010399"/>
    </source>
</evidence>
<dbReference type="InterPro" id="IPR004843">
    <property type="entry name" value="Calcineurin-like_PHP"/>
</dbReference>
<comment type="function">
    <text evidence="12">Catalyzes the hydrolysis of inorganic polyphosphate (polyP) chains of many hundreds of phosphate residues into shorter lengths.</text>
</comment>
<proteinExistence type="inferred from homology"/>
<feature type="compositionally biased region" description="Basic and acidic residues" evidence="13">
    <location>
        <begin position="8"/>
        <end position="24"/>
    </location>
</feature>
<keyword evidence="5 12" id="KW-0926">Vacuole</keyword>
<dbReference type="GO" id="GO:0000298">
    <property type="term" value="F:endopolyphosphatase activity"/>
    <property type="evidence" value="ECO:0007669"/>
    <property type="project" value="UniProtKB-EC"/>
</dbReference>
<dbReference type="Pfam" id="PF00149">
    <property type="entry name" value="Metallophos"/>
    <property type="match status" value="1"/>
</dbReference>
<feature type="compositionally biased region" description="Basic residues" evidence="13">
    <location>
        <begin position="556"/>
        <end position="577"/>
    </location>
</feature>
<dbReference type="OrthoDB" id="348678at2759"/>
<dbReference type="AlphaFoldDB" id="W0TEQ7"/>
<keyword evidence="11" id="KW-0325">Glycoprotein</keyword>
<feature type="domain" description="Calcineurin-like phosphoesterase" evidence="15">
    <location>
        <begin position="124"/>
        <end position="386"/>
    </location>
</feature>
<protein>
    <recommendedName>
        <fullName evidence="4 12">Endopolyphosphatase</fullName>
        <ecNumber evidence="3 12">3.6.1.10</ecNumber>
    </recommendedName>
</protein>
<evidence type="ECO:0000256" key="9">
    <source>
        <dbReference type="ARBA" id="ARBA00022989"/>
    </source>
</evidence>
<dbReference type="Proteomes" id="UP000065495">
    <property type="component" value="Chromosome 4"/>
</dbReference>
<dbReference type="PANTHER" id="PTHR10340">
    <property type="entry name" value="SPHINGOMYELIN PHOSPHODIESTERASE"/>
    <property type="match status" value="1"/>
</dbReference>
<gene>
    <name evidence="16" type="primary">PPN1</name>
    <name evidence="16" type="ORF">KLMA_40575</name>
</gene>
<evidence type="ECO:0000256" key="6">
    <source>
        <dbReference type="ARBA" id="ARBA00022692"/>
    </source>
</evidence>
<dbReference type="RefSeq" id="XP_022676420.1">
    <property type="nucleotide sequence ID" value="XM_022819900.1"/>
</dbReference>
<dbReference type="GO" id="GO:0000324">
    <property type="term" value="C:fungal-type vacuole"/>
    <property type="evidence" value="ECO:0007669"/>
    <property type="project" value="TreeGrafter"/>
</dbReference>
<evidence type="ECO:0000256" key="11">
    <source>
        <dbReference type="ARBA" id="ARBA00023180"/>
    </source>
</evidence>
<accession>W0TEQ7</accession>
<evidence type="ECO:0000256" key="12">
    <source>
        <dbReference type="PIRNR" id="PIRNR027093"/>
    </source>
</evidence>
<keyword evidence="8" id="KW-0735">Signal-anchor</keyword>
<keyword evidence="6 14" id="KW-0812">Transmembrane</keyword>
<dbReference type="PANTHER" id="PTHR10340:SF55">
    <property type="entry name" value="ENDOPOLYPHOSPHATASE"/>
    <property type="match status" value="1"/>
</dbReference>
<dbReference type="PIRSF" id="PIRSF027093">
    <property type="entry name" value="EndopolyPtase_N1"/>
    <property type="match status" value="1"/>
</dbReference>
<keyword evidence="10 12" id="KW-0472">Membrane</keyword>
<dbReference type="GO" id="GO:0004309">
    <property type="term" value="F:exopolyphosphatase activity"/>
    <property type="evidence" value="ECO:0007669"/>
    <property type="project" value="TreeGrafter"/>
</dbReference>
<comment type="subcellular location">
    <subcellularLocation>
        <location evidence="1">Vacuole membrane</location>
        <topology evidence="1">Single-pass type II membrane protein</topology>
    </subcellularLocation>
</comment>
<name>W0TEQ7_KLUMD</name>
<dbReference type="GO" id="GO:0005774">
    <property type="term" value="C:vacuolar membrane"/>
    <property type="evidence" value="ECO:0007669"/>
    <property type="project" value="UniProtKB-SubCell"/>
</dbReference>
<dbReference type="EC" id="3.6.1.10" evidence="3 12"/>
<dbReference type="InterPro" id="IPR012358">
    <property type="entry name" value="EndopolyPtase_N1"/>
</dbReference>
<keyword evidence="7 12" id="KW-0378">Hydrolase</keyword>
<sequence length="693" mass="80879">MHGSISMDEPRLREKEEKPDRLEVGGKPQGPQEREGSYFRVWKQVIHVVLLLGTIVTYFYFFRRENLTRPLEELNGEVRGFTTSLSDDRNVSSADILSMLNLSPNQPVKITDLSGKRARHLKGRFLHITDMHPDLYYKEGSSTRKTCHRGKPQDDKDRAARFGNAMMGCDAPPALMDYTLKWIEDNLKDEIDFIIWTGDNVRHDNDRMIPRTEQQIFDMNRHVSELFSKKFRDPSSQDPREFTVKIIPSLGNNDVFPHNMFSTGPTLQTRELFDIWRNFIPQEQQNTFDRYTSFFVEVIPGQLAVISLNTLYLFKGNPLVDNCSSKNQPGYKLLLWLGYTLQELRSRGMKVWLSGHVPPIAKNADSSCSDKLALWLHEYNDIIIGGVYGHMNMDHFIPIDGKKAWDNLAEDYSALEFEARDFVEDASAGRRITIEGAKPVKKVSYMNRVRDQYYSKVAAKYDRVSRKDPLFERYSLVHVGTSIIPTFNPGFRVWEYNITALQTQEVHVHSYQPWDTFFEELEEKIESELLRPTLEEEEEREHEQEEDENDDDISIAKKKKKGRKGKKGKKGKKRRKDWWKDDKTIPRKKPKDIEPGPSYENQLFSPLRFVQYYADLKQIDKDYRKLVAEGKSEDEAASIAFQYQVEYTSDQKPYPMKTLLVKDYMKLASMLALDDKVWDKYLERAFCSSGYEE</sequence>
<evidence type="ECO:0000256" key="7">
    <source>
        <dbReference type="ARBA" id="ARBA00022801"/>
    </source>
</evidence>
<evidence type="ECO:0000313" key="17">
    <source>
        <dbReference type="Proteomes" id="UP000065495"/>
    </source>
</evidence>
<comment type="catalytic activity">
    <reaction evidence="12">
        <text>[phosphate](n+1) + n H2O = (n+1) phosphate + n H(+)</text>
        <dbReference type="Rhea" id="RHEA:22452"/>
        <dbReference type="Rhea" id="RHEA-COMP:14280"/>
        <dbReference type="ChEBI" id="CHEBI:15377"/>
        <dbReference type="ChEBI" id="CHEBI:15378"/>
        <dbReference type="ChEBI" id="CHEBI:16838"/>
        <dbReference type="ChEBI" id="CHEBI:43474"/>
        <dbReference type="EC" id="3.6.1.10"/>
    </reaction>
</comment>
<dbReference type="VEuPathDB" id="FungiDB:KLMA_40575"/>
<evidence type="ECO:0000256" key="13">
    <source>
        <dbReference type="SAM" id="MobiDB-lite"/>
    </source>
</evidence>
<dbReference type="Gene3D" id="3.60.21.10">
    <property type="match status" value="1"/>
</dbReference>
<dbReference type="GeneID" id="34716561"/>
<dbReference type="GO" id="GO:0006798">
    <property type="term" value="P:polyphosphate catabolic process"/>
    <property type="evidence" value="ECO:0007669"/>
    <property type="project" value="TreeGrafter"/>
</dbReference>
<evidence type="ECO:0000259" key="15">
    <source>
        <dbReference type="Pfam" id="PF00149"/>
    </source>
</evidence>
<feature type="compositionally biased region" description="Acidic residues" evidence="13">
    <location>
        <begin position="535"/>
        <end position="553"/>
    </location>
</feature>
<feature type="region of interest" description="Disordered" evidence="13">
    <location>
        <begin position="529"/>
        <end position="599"/>
    </location>
</feature>
<keyword evidence="9 14" id="KW-1133">Transmembrane helix</keyword>
<evidence type="ECO:0000256" key="1">
    <source>
        <dbReference type="ARBA" id="ARBA00004576"/>
    </source>
</evidence>
<dbReference type="SUPFAM" id="SSF56300">
    <property type="entry name" value="Metallo-dependent phosphatases"/>
    <property type="match status" value="1"/>
</dbReference>
<comment type="similarity">
    <text evidence="2">Belongs to the endopolyphosphatase PPN1 family.</text>
</comment>
<evidence type="ECO:0000256" key="8">
    <source>
        <dbReference type="ARBA" id="ARBA00022968"/>
    </source>
</evidence>
<evidence type="ECO:0000256" key="3">
    <source>
        <dbReference type="ARBA" id="ARBA00012459"/>
    </source>
</evidence>
<dbReference type="GO" id="GO:0008081">
    <property type="term" value="F:phosphoric diester hydrolase activity"/>
    <property type="evidence" value="ECO:0007669"/>
    <property type="project" value="TreeGrafter"/>
</dbReference>
<evidence type="ECO:0000313" key="16">
    <source>
        <dbReference type="EMBL" id="BAO40599.1"/>
    </source>
</evidence>
<evidence type="ECO:0000256" key="10">
    <source>
        <dbReference type="ARBA" id="ARBA00023136"/>
    </source>
</evidence>
<evidence type="ECO:0000256" key="4">
    <source>
        <dbReference type="ARBA" id="ARBA00014458"/>
    </source>
</evidence>
<organism evidence="16 17">
    <name type="scientific">Kluyveromyces marxianus (strain DMKU3-1042 / BCC 29191 / NBRC 104275)</name>
    <name type="common">Yeast</name>
    <name type="synonym">Candida kefyr</name>
    <dbReference type="NCBI Taxonomy" id="1003335"/>
    <lineage>
        <taxon>Eukaryota</taxon>
        <taxon>Fungi</taxon>
        <taxon>Dikarya</taxon>
        <taxon>Ascomycota</taxon>
        <taxon>Saccharomycotina</taxon>
        <taxon>Saccharomycetes</taxon>
        <taxon>Saccharomycetales</taxon>
        <taxon>Saccharomycetaceae</taxon>
        <taxon>Kluyveromyces</taxon>
    </lineage>
</organism>
<feature type="region of interest" description="Disordered" evidence="13">
    <location>
        <begin position="1"/>
        <end position="34"/>
    </location>
</feature>